<dbReference type="InterPro" id="IPR011990">
    <property type="entry name" value="TPR-like_helical_dom_sf"/>
</dbReference>
<accession>A0A4U9HU49</accession>
<gene>
    <name evidence="1" type="ORF">NCTC13032_03339</name>
</gene>
<name>A0A4U9HU49_9ENTR</name>
<dbReference type="EMBL" id="LR590464">
    <property type="protein sequence ID" value="VTP68007.1"/>
    <property type="molecule type" value="Genomic_DNA"/>
</dbReference>
<dbReference type="SUPFAM" id="SSF48452">
    <property type="entry name" value="TPR-like"/>
    <property type="match status" value="1"/>
</dbReference>
<proteinExistence type="predicted"/>
<dbReference type="STRING" id="83655.APT61_11545"/>
<evidence type="ECO:0000313" key="1">
    <source>
        <dbReference type="EMBL" id="VTP68007.1"/>
    </source>
</evidence>
<organism evidence="1 2">
    <name type="scientific">Leclercia adecarboxylata</name>
    <dbReference type="NCBI Taxonomy" id="83655"/>
    <lineage>
        <taxon>Bacteria</taxon>
        <taxon>Pseudomonadati</taxon>
        <taxon>Pseudomonadota</taxon>
        <taxon>Gammaproteobacteria</taxon>
        <taxon>Enterobacterales</taxon>
        <taxon>Enterobacteriaceae</taxon>
        <taxon>Leclercia</taxon>
    </lineage>
</organism>
<dbReference type="Gene3D" id="1.20.58.320">
    <property type="entry name" value="TPR-like"/>
    <property type="match status" value="1"/>
</dbReference>
<evidence type="ECO:0000313" key="2">
    <source>
        <dbReference type="Proteomes" id="UP000310719"/>
    </source>
</evidence>
<dbReference type="Pfam" id="PF06041">
    <property type="entry name" value="DUF924"/>
    <property type="match status" value="1"/>
</dbReference>
<sequence length="156" mass="17605">MMISMPSANIVSIPCGRPPAGGSCFTGGDRPQGRLAEIVLLDQLSRNLNRNDARAWQQDGMALILSQELVYQPMWNDLNSNEQGVSLLPMMHAESRVIHQEAERLFTALNEPGFLNAEIKHRAIIERFGRYPHRNSLLGRNSTPDEVEWLKHNKGF</sequence>
<dbReference type="Proteomes" id="UP000310719">
    <property type="component" value="Chromosome"/>
</dbReference>
<dbReference type="Gene3D" id="1.25.40.10">
    <property type="entry name" value="Tetratricopeptide repeat domain"/>
    <property type="match status" value="1"/>
</dbReference>
<reference evidence="1 2" key="1">
    <citation type="submission" date="2019-05" db="EMBL/GenBank/DDBJ databases">
        <authorList>
            <consortium name="Pathogen Informatics"/>
        </authorList>
    </citation>
    <scope>NUCLEOTIDE SEQUENCE [LARGE SCALE GENOMIC DNA]</scope>
    <source>
        <strain evidence="1 2">NCTC13032</strain>
    </source>
</reference>
<dbReference type="AlphaFoldDB" id="A0A4U9HU49"/>
<protein>
    <submittedName>
        <fullName evidence="1">Uncharacterized protein conserved in bacteria</fullName>
    </submittedName>
</protein>
<dbReference type="InterPro" id="IPR010323">
    <property type="entry name" value="DUF924"/>
</dbReference>